<dbReference type="EMBL" id="JACHXA010000001">
    <property type="protein sequence ID" value="MBB3064125.1"/>
    <property type="molecule type" value="Genomic_DNA"/>
</dbReference>
<evidence type="ECO:0000256" key="2">
    <source>
        <dbReference type="ARBA" id="ARBA00022603"/>
    </source>
</evidence>
<dbReference type="RefSeq" id="WP_183414937.1">
    <property type="nucleotide sequence ID" value="NZ_JACHXA010000001.1"/>
</dbReference>
<dbReference type="GO" id="GO:0000234">
    <property type="term" value="F:phosphoethanolamine N-methyltransferase activity"/>
    <property type="evidence" value="ECO:0007669"/>
    <property type="project" value="UniProtKB-EC"/>
</dbReference>
<organism evidence="7 8">
    <name type="scientific">Limibacillus halophilus</name>
    <dbReference type="NCBI Taxonomy" id="1579333"/>
    <lineage>
        <taxon>Bacteria</taxon>
        <taxon>Pseudomonadati</taxon>
        <taxon>Pseudomonadota</taxon>
        <taxon>Alphaproteobacteria</taxon>
        <taxon>Rhodospirillales</taxon>
        <taxon>Rhodovibrionaceae</taxon>
        <taxon>Limibacillus</taxon>
    </lineage>
</organism>
<comment type="caution">
    <text evidence="7">The sequence shown here is derived from an EMBL/GenBank/DDBJ whole genome shotgun (WGS) entry which is preliminary data.</text>
</comment>
<dbReference type="InterPro" id="IPR020803">
    <property type="entry name" value="MeTfrase_dom"/>
</dbReference>
<name>A0A839ST02_9PROT</name>
<keyword evidence="2 7" id="KW-0489">Methyltransferase</keyword>
<evidence type="ECO:0000259" key="6">
    <source>
        <dbReference type="SMART" id="SM00828"/>
    </source>
</evidence>
<dbReference type="SUPFAM" id="SSF53335">
    <property type="entry name" value="S-adenosyl-L-methionine-dependent methyltransferases"/>
    <property type="match status" value="1"/>
</dbReference>
<dbReference type="Proteomes" id="UP000581135">
    <property type="component" value="Unassembled WGS sequence"/>
</dbReference>
<sequence>MSGQHEEEYSDSLIDFLEVVWGEGYLSPGGGEEVSRILEGLSLAGRRVLDIGCGSGGIAMELVTRYAAGAVVGIDVEAGVLKRAETRIAAAGLADRITLRKVAPGPLPFKETAFDIVFSKDSMIHIPDKEALFADVFRVLKPGGWFVASDWLISHDGEPSDDMKAYVALEGLSFGMASPQRYAKALESAGFVEVALSNRNAWYRSVAERELSAIAGELYGPACEAAGRETVDHNIRTWESMLKVLRSGEHCPHHLRARKPA</sequence>
<dbReference type="PANTHER" id="PTHR44307:SF2">
    <property type="entry name" value="PHOSPHOETHANOLAMINE METHYLTRANSFERASE ISOFORM X1"/>
    <property type="match status" value="1"/>
</dbReference>
<evidence type="ECO:0000313" key="7">
    <source>
        <dbReference type="EMBL" id="MBB3064125.1"/>
    </source>
</evidence>
<evidence type="ECO:0000256" key="5">
    <source>
        <dbReference type="ARBA" id="ARBA00047622"/>
    </source>
</evidence>
<dbReference type="EC" id="2.1.1.103" evidence="7"/>
<comment type="catalytic activity">
    <reaction evidence="5">
        <text>phosphoethanolamine + S-adenosyl-L-methionine = N-methylethanolamine phosphate + S-adenosyl-L-homocysteine + H(+)</text>
        <dbReference type="Rhea" id="RHEA:20365"/>
        <dbReference type="ChEBI" id="CHEBI:15378"/>
        <dbReference type="ChEBI" id="CHEBI:57781"/>
        <dbReference type="ChEBI" id="CHEBI:57856"/>
        <dbReference type="ChEBI" id="CHEBI:58190"/>
        <dbReference type="ChEBI" id="CHEBI:59789"/>
        <dbReference type="EC" id="2.1.1.103"/>
    </reaction>
    <physiologicalReaction direction="left-to-right" evidence="5">
        <dbReference type="Rhea" id="RHEA:20366"/>
    </physiologicalReaction>
</comment>
<dbReference type="InterPro" id="IPR029063">
    <property type="entry name" value="SAM-dependent_MTases_sf"/>
</dbReference>
<proteinExistence type="predicted"/>
<evidence type="ECO:0000256" key="4">
    <source>
        <dbReference type="ARBA" id="ARBA00025707"/>
    </source>
</evidence>
<dbReference type="Pfam" id="PF13649">
    <property type="entry name" value="Methyltransf_25"/>
    <property type="match status" value="1"/>
</dbReference>
<gene>
    <name evidence="7" type="ORF">FHR98_000390</name>
</gene>
<evidence type="ECO:0000256" key="3">
    <source>
        <dbReference type="ARBA" id="ARBA00022679"/>
    </source>
</evidence>
<dbReference type="GO" id="GO:0032259">
    <property type="term" value="P:methylation"/>
    <property type="evidence" value="ECO:0007669"/>
    <property type="project" value="UniProtKB-KW"/>
</dbReference>
<reference evidence="7 8" key="1">
    <citation type="submission" date="2020-08" db="EMBL/GenBank/DDBJ databases">
        <title>Genomic Encyclopedia of Type Strains, Phase III (KMG-III): the genomes of soil and plant-associated and newly described type strains.</title>
        <authorList>
            <person name="Whitman W."/>
        </authorList>
    </citation>
    <scope>NUCLEOTIDE SEQUENCE [LARGE SCALE GENOMIC DNA]</scope>
    <source>
        <strain evidence="7 8">CECT 8803</strain>
    </source>
</reference>
<dbReference type="AlphaFoldDB" id="A0A839ST02"/>
<dbReference type="InterPro" id="IPR041698">
    <property type="entry name" value="Methyltransf_25"/>
</dbReference>
<feature type="domain" description="Polyketide synthase-like methyltransferase" evidence="6">
    <location>
        <begin position="16"/>
        <end position="260"/>
    </location>
</feature>
<keyword evidence="8" id="KW-1185">Reference proteome</keyword>
<protein>
    <submittedName>
        <fullName evidence="7">Phosphoethanolamine N-methyltransferase</fullName>
        <ecNumber evidence="7">2.1.1.103</ecNumber>
    </submittedName>
</protein>
<accession>A0A839ST02</accession>
<comment type="pathway">
    <text evidence="4">Phospholipid metabolism.</text>
</comment>
<dbReference type="Gene3D" id="3.40.50.150">
    <property type="entry name" value="Vaccinia Virus protein VP39"/>
    <property type="match status" value="1"/>
</dbReference>
<dbReference type="SMART" id="SM00828">
    <property type="entry name" value="PKS_MT"/>
    <property type="match status" value="1"/>
</dbReference>
<dbReference type="CDD" id="cd02440">
    <property type="entry name" value="AdoMet_MTases"/>
    <property type="match status" value="1"/>
</dbReference>
<dbReference type="PANTHER" id="PTHR44307">
    <property type="entry name" value="PHOSPHOETHANOLAMINE METHYLTRANSFERASE"/>
    <property type="match status" value="1"/>
</dbReference>
<evidence type="ECO:0000313" key="8">
    <source>
        <dbReference type="Proteomes" id="UP000581135"/>
    </source>
</evidence>
<keyword evidence="3 7" id="KW-0808">Transferase</keyword>
<comment type="pathway">
    <text evidence="1">Lipid metabolism.</text>
</comment>
<evidence type="ECO:0000256" key="1">
    <source>
        <dbReference type="ARBA" id="ARBA00005189"/>
    </source>
</evidence>